<dbReference type="HOGENOM" id="CLU_041132_3_1_6"/>
<sequence>MNRQQLLSRLGKRGWPVIYSDGALNIWQRKSNRWLQATWFGAIEQTDNISLYHSCKILPRWEKYRLVDQLAIQKHSLSLKKAINLGSKDSSFISLAFHPFFWPYVETLNSDFVVFHIYDLFSKMHAWDSNIELMYQNLLNRADLITASSEAMVQDLSEKQLNKVKILHNGVDLDIFNNDIKYPCPDDLSEIPHPRIMNTGNIGRKIDLSLIVDIAKKRPEWHWVLVGNVMLNSLETDPYSQTALNESKNLSNIHFLGEKNRLEIPAYAQHSDINVICYRIRKDEWVSAVYPLKLNEYLAIGKPVISSPIETVINLFSSVVDIASTPQEWVNAIEKALNQGGVGTSCDRINISKQNSWDNRVDNLETWLFELLN</sequence>
<organism evidence="2 3">
    <name type="scientific">Methylotuvimicrobium alcaliphilum (strain DSM 19304 / NCIMB 14124 / VKM B-2133 / 20Z)</name>
    <name type="common">Methylomicrobium alcaliphilum</name>
    <dbReference type="NCBI Taxonomy" id="1091494"/>
    <lineage>
        <taxon>Bacteria</taxon>
        <taxon>Pseudomonadati</taxon>
        <taxon>Pseudomonadota</taxon>
        <taxon>Gammaproteobacteria</taxon>
        <taxon>Methylococcales</taxon>
        <taxon>Methylococcaceae</taxon>
        <taxon>Methylotuvimicrobium</taxon>
    </lineage>
</organism>
<dbReference type="SUPFAM" id="SSF53756">
    <property type="entry name" value="UDP-Glycosyltransferase/glycogen phosphorylase"/>
    <property type="match status" value="1"/>
</dbReference>
<evidence type="ECO:0000313" key="3">
    <source>
        <dbReference type="Proteomes" id="UP000008315"/>
    </source>
</evidence>
<dbReference type="Pfam" id="PF13692">
    <property type="entry name" value="Glyco_trans_1_4"/>
    <property type="match status" value="1"/>
</dbReference>
<dbReference type="PATRIC" id="fig|271065.3.peg.2800"/>
<dbReference type="PANTHER" id="PTHR46401">
    <property type="entry name" value="GLYCOSYLTRANSFERASE WBBK-RELATED"/>
    <property type="match status" value="1"/>
</dbReference>
<dbReference type="STRING" id="1091494.MEALZ_2729"/>
<dbReference type="Proteomes" id="UP000008315">
    <property type="component" value="Chromosome"/>
</dbReference>
<dbReference type="KEGG" id="mah:MEALZ_2729"/>
<dbReference type="Gene3D" id="3.40.50.2000">
    <property type="entry name" value="Glycogen Phosphorylase B"/>
    <property type="match status" value="1"/>
</dbReference>
<proteinExistence type="predicted"/>
<name>G4SYV5_META2</name>
<evidence type="ECO:0000256" key="1">
    <source>
        <dbReference type="ARBA" id="ARBA00022679"/>
    </source>
</evidence>
<gene>
    <name evidence="2" type="ordered locus">MEALZ_2729</name>
</gene>
<reference evidence="3" key="1">
    <citation type="journal article" date="2012" name="J. Bacteriol.">
        <title>Genome sequence of the haloalkaliphilic methanotrophic bacterium Methylomicrobium alcaliphilum 20Z.</title>
        <authorList>
            <person name="Vuilleumier S."/>
            <person name="Khmelenina V.N."/>
            <person name="Bringel F."/>
            <person name="Reshetnikov A.S."/>
            <person name="Lajus A."/>
            <person name="Mangenot S."/>
            <person name="Rouy Z."/>
            <person name="Op den Camp H.J."/>
            <person name="Jetten M.S."/>
            <person name="Dispirito A.A."/>
            <person name="Dunfield P."/>
            <person name="Klotz M.G."/>
            <person name="Semrau J.D."/>
            <person name="Stein L.Y."/>
            <person name="Barbe V."/>
            <person name="Medigue C."/>
            <person name="Trotsenko Y.A."/>
            <person name="Kalyuzhnaya M.G."/>
        </authorList>
    </citation>
    <scope>NUCLEOTIDE SEQUENCE [LARGE SCALE GENOMIC DNA]</scope>
    <source>
        <strain evidence="3">DSM 19304 / NCIMB 14124 / VKM B-2133 / 20Z</strain>
    </source>
</reference>
<dbReference type="EMBL" id="FO082060">
    <property type="protein sequence ID" value="CCE24402.1"/>
    <property type="molecule type" value="Genomic_DNA"/>
</dbReference>
<evidence type="ECO:0000313" key="2">
    <source>
        <dbReference type="EMBL" id="CCE24402.1"/>
    </source>
</evidence>
<dbReference type="GO" id="GO:0009103">
    <property type="term" value="P:lipopolysaccharide biosynthetic process"/>
    <property type="evidence" value="ECO:0007669"/>
    <property type="project" value="TreeGrafter"/>
</dbReference>
<keyword evidence="1 2" id="KW-0808">Transferase</keyword>
<dbReference type="Gene3D" id="3.40.50.11010">
    <property type="match status" value="1"/>
</dbReference>
<dbReference type="AlphaFoldDB" id="G4SYV5"/>
<keyword evidence="3" id="KW-1185">Reference proteome</keyword>
<dbReference type="PANTHER" id="PTHR46401:SF2">
    <property type="entry name" value="GLYCOSYLTRANSFERASE WBBK-RELATED"/>
    <property type="match status" value="1"/>
</dbReference>
<protein>
    <submittedName>
        <fullName evidence="2">Glycosyl transferase</fullName>
    </submittedName>
</protein>
<accession>G4SYV5</accession>
<dbReference type="GO" id="GO:0016757">
    <property type="term" value="F:glycosyltransferase activity"/>
    <property type="evidence" value="ECO:0007669"/>
    <property type="project" value="TreeGrafter"/>
</dbReference>